<evidence type="ECO:0000256" key="1">
    <source>
        <dbReference type="ARBA" id="ARBA00022679"/>
    </source>
</evidence>
<sequence length="128" mass="13870">MPEYPAVAVACSAQGVLGVVEFDLSYDLGRAAERHEHLGKQAWIFSLAVQDEWRGRGVGAQLVCYVAQQAKADGATFLALAVQEEPSEARECRVRFFERLGMRRITSSPGDPAWGAPVAAILGRQPPS</sequence>
<dbReference type="PROSITE" id="PS51186">
    <property type="entry name" value="GNAT"/>
    <property type="match status" value="1"/>
</dbReference>
<evidence type="ECO:0000313" key="4">
    <source>
        <dbReference type="EMBL" id="MER6273593.1"/>
    </source>
</evidence>
<organism evidence="4 5">
    <name type="scientific">Streptomyces sp. 900105755</name>
    <dbReference type="NCBI Taxonomy" id="3154389"/>
    <lineage>
        <taxon>Bacteria</taxon>
        <taxon>Bacillati</taxon>
        <taxon>Actinomycetota</taxon>
        <taxon>Actinomycetes</taxon>
        <taxon>Kitasatosporales</taxon>
        <taxon>Streptomycetaceae</taxon>
        <taxon>Streptomyces</taxon>
    </lineage>
</organism>
<reference evidence="4 5" key="1">
    <citation type="submission" date="2024-06" db="EMBL/GenBank/DDBJ databases">
        <title>The Natural Products Discovery Center: Release of the First 8490 Sequenced Strains for Exploring Actinobacteria Biosynthetic Diversity.</title>
        <authorList>
            <person name="Kalkreuter E."/>
            <person name="Kautsar S.A."/>
            <person name="Yang D."/>
            <person name="Bader C.D."/>
            <person name="Teijaro C.N."/>
            <person name="Fluegel L."/>
            <person name="Davis C.M."/>
            <person name="Simpson J.R."/>
            <person name="Lauterbach L."/>
            <person name="Steele A.D."/>
            <person name="Gui C."/>
            <person name="Meng S."/>
            <person name="Li G."/>
            <person name="Viehrig K."/>
            <person name="Ye F."/>
            <person name="Su P."/>
            <person name="Kiefer A.F."/>
            <person name="Nichols A."/>
            <person name="Cepeda A.J."/>
            <person name="Yan W."/>
            <person name="Fan B."/>
            <person name="Jiang Y."/>
            <person name="Adhikari A."/>
            <person name="Zheng C.-J."/>
            <person name="Schuster L."/>
            <person name="Cowan T.M."/>
            <person name="Smanski M.J."/>
            <person name="Chevrette M.G."/>
            <person name="De Carvalho L.P.S."/>
            <person name="Shen B."/>
        </authorList>
    </citation>
    <scope>NUCLEOTIDE SEQUENCE [LARGE SCALE GENOMIC DNA]</scope>
    <source>
        <strain evidence="4 5">NPDC001694</strain>
    </source>
</reference>
<dbReference type="Proteomes" id="UP001490365">
    <property type="component" value="Unassembled WGS sequence"/>
</dbReference>
<dbReference type="RefSeq" id="WP_351961897.1">
    <property type="nucleotide sequence ID" value="NZ_JBEOZM010000033.1"/>
</dbReference>
<protein>
    <submittedName>
        <fullName evidence="4">GNAT family N-acetyltransferase</fullName>
    </submittedName>
</protein>
<dbReference type="InterPro" id="IPR000182">
    <property type="entry name" value="GNAT_dom"/>
</dbReference>
<comment type="caution">
    <text evidence="4">The sequence shown here is derived from an EMBL/GenBank/DDBJ whole genome shotgun (WGS) entry which is preliminary data.</text>
</comment>
<feature type="domain" description="N-acetyltransferase" evidence="3">
    <location>
        <begin position="1"/>
        <end position="127"/>
    </location>
</feature>
<evidence type="ECO:0000256" key="2">
    <source>
        <dbReference type="ARBA" id="ARBA00023315"/>
    </source>
</evidence>
<keyword evidence="1" id="KW-0808">Transferase</keyword>
<dbReference type="PANTHER" id="PTHR43420">
    <property type="entry name" value="ACETYLTRANSFERASE"/>
    <property type="match status" value="1"/>
</dbReference>
<name>A0ABV1TU82_9ACTN</name>
<keyword evidence="5" id="KW-1185">Reference proteome</keyword>
<dbReference type="EMBL" id="JBEOZM010000033">
    <property type="protein sequence ID" value="MER6273593.1"/>
    <property type="molecule type" value="Genomic_DNA"/>
</dbReference>
<dbReference type="InterPro" id="IPR016181">
    <property type="entry name" value="Acyl_CoA_acyltransferase"/>
</dbReference>
<dbReference type="Pfam" id="PF00583">
    <property type="entry name" value="Acetyltransf_1"/>
    <property type="match status" value="1"/>
</dbReference>
<evidence type="ECO:0000259" key="3">
    <source>
        <dbReference type="PROSITE" id="PS51186"/>
    </source>
</evidence>
<keyword evidence="2" id="KW-0012">Acyltransferase</keyword>
<dbReference type="Gene3D" id="3.40.630.30">
    <property type="match status" value="1"/>
</dbReference>
<accession>A0ABV1TU82</accession>
<dbReference type="SUPFAM" id="SSF55729">
    <property type="entry name" value="Acyl-CoA N-acyltransferases (Nat)"/>
    <property type="match status" value="1"/>
</dbReference>
<dbReference type="InterPro" id="IPR050680">
    <property type="entry name" value="YpeA/RimI_acetyltransf"/>
</dbReference>
<evidence type="ECO:0000313" key="5">
    <source>
        <dbReference type="Proteomes" id="UP001490365"/>
    </source>
</evidence>
<dbReference type="CDD" id="cd04301">
    <property type="entry name" value="NAT_SF"/>
    <property type="match status" value="1"/>
</dbReference>
<gene>
    <name evidence="4" type="ORF">ABT211_40990</name>
</gene>
<proteinExistence type="predicted"/>